<reference evidence="2 3" key="2">
    <citation type="journal article" date="2013" name="Genome Announc.">
        <title>Draft Genome Sequence of Methylobacterium mesophilicum Strain SR1.6/6, Isolated from Citrus sinensis.</title>
        <authorList>
            <person name="Marinho Almeida D."/>
            <person name="Dini-Andreote F."/>
            <person name="Camargo Neves A.A."/>
            <person name="Juca Ramos R.T."/>
            <person name="Andreote F.D."/>
            <person name="Carneiro A.R."/>
            <person name="Oliveira de Souza Lima A."/>
            <person name="Caracciolo Gomes de Sa P.H."/>
            <person name="Ribeiro Barbosa M.S."/>
            <person name="Araujo W.L."/>
            <person name="Silva A."/>
        </authorList>
    </citation>
    <scope>NUCLEOTIDE SEQUENCE [LARGE SCALE GENOMIC DNA]</scope>
    <source>
        <strain evidence="2 3">SR1.6/6</strain>
    </source>
</reference>
<name>A0A6B9FQE8_9HYPH</name>
<reference evidence="2 3" key="1">
    <citation type="journal article" date="2012" name="Genet. Mol. Biol.">
        <title>Analysis of 16S rRNA and mxaF genes revealing insights into Methylobacterium niche-specific plant association.</title>
        <authorList>
            <person name="Dourado M.N."/>
            <person name="Andreote F.D."/>
            <person name="Dini-Andreote F."/>
            <person name="Conti R."/>
            <person name="Araujo J.M."/>
            <person name="Araujo W.L."/>
        </authorList>
    </citation>
    <scope>NUCLEOTIDE SEQUENCE [LARGE SCALE GENOMIC DNA]</scope>
    <source>
        <strain evidence="2 3">SR1.6/6</strain>
    </source>
</reference>
<sequence>MPDDSYPPESLRVLAGMEPRPEGVTIGESAEHWWASIDGLAAEPVGLWRDAGAEQDPPQPWGVERLGHEGLIWPDRVRLVARAIPPGGRIALRAEDLSDDEMAGIMASQPSGPGYQLDDIPEADDRYPVEDGPGSGQRVELSVSVLVGTERSTIIVADAVTGRALANEVVPHGDEARAAAAAVEGAVKSS</sequence>
<dbReference type="EMBL" id="CP043538">
    <property type="protein sequence ID" value="QGY03258.1"/>
    <property type="molecule type" value="Genomic_DNA"/>
</dbReference>
<dbReference type="KEGG" id="mmes:MMSR116_16225"/>
<evidence type="ECO:0000313" key="2">
    <source>
        <dbReference type="EMBL" id="QGY03258.1"/>
    </source>
</evidence>
<dbReference type="Proteomes" id="UP000012488">
    <property type="component" value="Chromosome"/>
</dbReference>
<organism evidence="2 3">
    <name type="scientific">Methylobacterium mesophilicum SR1.6/6</name>
    <dbReference type="NCBI Taxonomy" id="908290"/>
    <lineage>
        <taxon>Bacteria</taxon>
        <taxon>Pseudomonadati</taxon>
        <taxon>Pseudomonadota</taxon>
        <taxon>Alphaproteobacteria</taxon>
        <taxon>Hyphomicrobiales</taxon>
        <taxon>Methylobacteriaceae</taxon>
        <taxon>Methylobacterium</taxon>
    </lineage>
</organism>
<dbReference type="OrthoDB" id="8004462at2"/>
<evidence type="ECO:0000256" key="1">
    <source>
        <dbReference type="SAM" id="MobiDB-lite"/>
    </source>
</evidence>
<dbReference type="RefSeq" id="WP_010682098.1">
    <property type="nucleotide sequence ID" value="NZ_CP043538.1"/>
</dbReference>
<proteinExistence type="predicted"/>
<evidence type="ECO:0000313" key="3">
    <source>
        <dbReference type="Proteomes" id="UP000012488"/>
    </source>
</evidence>
<gene>
    <name evidence="2" type="ORF">MMSR116_16225</name>
</gene>
<feature type="region of interest" description="Disordered" evidence="1">
    <location>
        <begin position="103"/>
        <end position="137"/>
    </location>
</feature>
<accession>A0A6B9FQE8</accession>
<dbReference type="AlphaFoldDB" id="A0A6B9FQE8"/>
<protein>
    <submittedName>
        <fullName evidence="2">Uncharacterized protein</fullName>
    </submittedName>
</protein>